<dbReference type="Proteomes" id="UP000327179">
    <property type="component" value="Chromosome"/>
</dbReference>
<dbReference type="KEGG" id="plal:FXN65_09705"/>
<dbReference type="InterPro" id="IPR041651">
    <property type="entry name" value="DUF5610"/>
</dbReference>
<organism evidence="2 3">
    <name type="scientific">Metapseudomonas lalkuanensis</name>
    <dbReference type="NCBI Taxonomy" id="2604832"/>
    <lineage>
        <taxon>Bacteria</taxon>
        <taxon>Pseudomonadati</taxon>
        <taxon>Pseudomonadota</taxon>
        <taxon>Gammaproteobacteria</taxon>
        <taxon>Pseudomonadales</taxon>
        <taxon>Pseudomonadaceae</taxon>
        <taxon>Metapseudomonas</taxon>
    </lineage>
</organism>
<dbReference type="AlphaFoldDB" id="A0A5J6QID9"/>
<evidence type="ECO:0000313" key="2">
    <source>
        <dbReference type="EMBL" id="QEY62330.1"/>
    </source>
</evidence>
<feature type="domain" description="DUF5610" evidence="1">
    <location>
        <begin position="27"/>
        <end position="136"/>
    </location>
</feature>
<dbReference type="Gene3D" id="1.10.132.90">
    <property type="match status" value="1"/>
</dbReference>
<sequence>MNALASLASSAHRSSFPGLASALARKQADAQEVLAGRLGERLGLEPGALSDKASKYTPEKVADRVLGFIDQRLRSEKADGADPAKLKGLLDQARAGIQKGFDDARKVLDGLGVLGGKVADDIDDTFGRIQDGLDQLQKTYTQPAQSPQVGGAVAVAGYSERFKAQAETFDLEVKTRDGDTLRISIAQASSSWSRSSVAVASDGKNSLLSVSSRSSSLQIGAWQIEVDGELDDEEKAALSDLLGQVQDISSKFYSGDLAGAFDRAMALDMDGEQLASMSLHLTQTKVMQATDAYGAVAQQGGQAASAVNGNLKDYANSLLQALRNAGELAENGRGALEELLKGGFGLDERFDSEQLAKAGRLNSRLLDGLQPLLDKAKSESTDD</sequence>
<name>A0A5J6QID9_9GAMM</name>
<reference evidence="2 3" key="1">
    <citation type="submission" date="2019-08" db="EMBL/GenBank/DDBJ databases">
        <title>Whole-genome Sequencing of e-waste polymer degrading bacterium Pseudomonas sp. strain PE08.</title>
        <authorList>
            <person name="Kirdat K."/>
            <person name="Debbarma P."/>
            <person name="Narawade N."/>
            <person name="Suyal D."/>
            <person name="Thorat V."/>
            <person name="Shouche Y."/>
            <person name="Goel R."/>
            <person name="Yadav A."/>
        </authorList>
    </citation>
    <scope>NUCLEOTIDE SEQUENCE [LARGE SCALE GENOMIC DNA]</scope>
    <source>
        <strain evidence="2 3">PE08</strain>
    </source>
</reference>
<dbReference type="EMBL" id="CP043311">
    <property type="protein sequence ID" value="QEY62330.1"/>
    <property type="molecule type" value="Genomic_DNA"/>
</dbReference>
<evidence type="ECO:0000313" key="3">
    <source>
        <dbReference type="Proteomes" id="UP000327179"/>
    </source>
</evidence>
<dbReference type="RefSeq" id="WP_151132975.1">
    <property type="nucleotide sequence ID" value="NZ_CP043311.1"/>
</dbReference>
<gene>
    <name evidence="2" type="ORF">FXN65_09705</name>
</gene>
<proteinExistence type="predicted"/>
<protein>
    <recommendedName>
        <fullName evidence="1">DUF5610 domain-containing protein</fullName>
    </recommendedName>
</protein>
<keyword evidence="3" id="KW-1185">Reference proteome</keyword>
<accession>A0A5J6QID9</accession>
<dbReference type="Pfam" id="PF18433">
    <property type="entry name" value="DUF5610"/>
    <property type="match status" value="1"/>
</dbReference>
<evidence type="ECO:0000259" key="1">
    <source>
        <dbReference type="Pfam" id="PF18433"/>
    </source>
</evidence>